<dbReference type="Proteomes" id="UP000556436">
    <property type="component" value="Unassembled WGS sequence"/>
</dbReference>
<gene>
    <name evidence="3" type="ORF">FHS38_006572</name>
</gene>
<dbReference type="InterPro" id="IPR002575">
    <property type="entry name" value="Aminoglycoside_PTrfase"/>
</dbReference>
<dbReference type="PANTHER" id="PTHR21064:SF6">
    <property type="entry name" value="AMINOGLYCOSIDE PHOSPHOTRANSFERASE DOMAIN-CONTAINING PROTEIN"/>
    <property type="match status" value="1"/>
</dbReference>
<dbReference type="AlphaFoldDB" id="A0A7W7LHV7"/>
<keyword evidence="3" id="KW-0808">Transferase</keyword>
<evidence type="ECO:0000256" key="1">
    <source>
        <dbReference type="ARBA" id="ARBA00038240"/>
    </source>
</evidence>
<dbReference type="GO" id="GO:0019202">
    <property type="term" value="F:amino acid kinase activity"/>
    <property type="evidence" value="ECO:0007669"/>
    <property type="project" value="TreeGrafter"/>
</dbReference>
<comment type="caution">
    <text evidence="3">The sequence shown here is derived from an EMBL/GenBank/DDBJ whole genome shotgun (WGS) entry which is preliminary data.</text>
</comment>
<protein>
    <submittedName>
        <fullName evidence="3">Ser/Thr protein kinase RdoA (MazF antagonist)</fullName>
    </submittedName>
</protein>
<dbReference type="SUPFAM" id="SSF56112">
    <property type="entry name" value="Protein kinase-like (PK-like)"/>
    <property type="match status" value="1"/>
</dbReference>
<organism evidence="3 4">
    <name type="scientific">Streptomyces netropsis</name>
    <name type="common">Streptoverticillium netropsis</name>
    <dbReference type="NCBI Taxonomy" id="55404"/>
    <lineage>
        <taxon>Bacteria</taxon>
        <taxon>Bacillati</taxon>
        <taxon>Actinomycetota</taxon>
        <taxon>Actinomycetes</taxon>
        <taxon>Kitasatosporales</taxon>
        <taxon>Streptomycetaceae</taxon>
        <taxon>Streptomyces</taxon>
    </lineage>
</organism>
<dbReference type="InterPro" id="IPR050249">
    <property type="entry name" value="Pseudomonas-type_ThrB"/>
</dbReference>
<dbReference type="Gene3D" id="3.30.200.20">
    <property type="entry name" value="Phosphorylase Kinase, domain 1"/>
    <property type="match status" value="1"/>
</dbReference>
<dbReference type="RefSeq" id="WP_184739693.1">
    <property type="nucleotide sequence ID" value="NZ_BMRW01000017.1"/>
</dbReference>
<reference evidence="3 4" key="1">
    <citation type="submission" date="2020-08" db="EMBL/GenBank/DDBJ databases">
        <title>Genomic Encyclopedia of Type Strains, Phase III (KMG-III): the genomes of soil and plant-associated and newly described type strains.</title>
        <authorList>
            <person name="Whitman W."/>
        </authorList>
    </citation>
    <scope>NUCLEOTIDE SEQUENCE [LARGE SCALE GENOMIC DNA]</scope>
    <source>
        <strain evidence="3 4">CECT 3265</strain>
    </source>
</reference>
<evidence type="ECO:0000259" key="2">
    <source>
        <dbReference type="Pfam" id="PF01636"/>
    </source>
</evidence>
<dbReference type="InterPro" id="IPR011009">
    <property type="entry name" value="Kinase-like_dom_sf"/>
</dbReference>
<name>A0A7W7LHV7_STRNE</name>
<evidence type="ECO:0000313" key="3">
    <source>
        <dbReference type="EMBL" id="MBB4890487.1"/>
    </source>
</evidence>
<evidence type="ECO:0000313" key="4">
    <source>
        <dbReference type="Proteomes" id="UP000556436"/>
    </source>
</evidence>
<keyword evidence="3" id="KW-0418">Kinase</keyword>
<dbReference type="Gene3D" id="3.90.1200.10">
    <property type="match status" value="1"/>
</dbReference>
<accession>A0A7W7LHV7</accession>
<keyword evidence="4" id="KW-1185">Reference proteome</keyword>
<proteinExistence type="inferred from homology"/>
<dbReference type="Pfam" id="PF01636">
    <property type="entry name" value="APH"/>
    <property type="match status" value="1"/>
</dbReference>
<sequence length="347" mass="37524">MPILRKPPQYGFFSFDSGLLHQLADAYGLGPLTGFRPILLDGDHCTLIDVRSQTSRKMVIESSDGTRLFLKQIPWYCERDALILATRWQTQARDAGAPVPRLLHTSAGLPWFEIAGSYFTLTEYVPGRRYAATPADRVQAGEAIASLHCAAVDVPADPAENTFAGAAEHITLTRESTAVPSPVLDVMEHAVSIWGEQAEAAGWDGLAGQLTHGDTNPWNLIYGEGECAMLIDFDNAHRGPCLRDIAEALLSFCSVHYRKDSTNFAPVLPGRINRPAAADILAAYTRVRHLARAEIACIPPASGAVAVGLVCLGLMRGDYPTAMAAELAAWATTIPADVADIVREHRP</sequence>
<feature type="domain" description="Aminoglycoside phosphotransferase" evidence="2">
    <location>
        <begin position="60"/>
        <end position="253"/>
    </location>
</feature>
<comment type="similarity">
    <text evidence="1">Belongs to the pseudomonas-type ThrB family.</text>
</comment>
<dbReference type="EMBL" id="JACHJG010000019">
    <property type="protein sequence ID" value="MBB4890487.1"/>
    <property type="molecule type" value="Genomic_DNA"/>
</dbReference>
<dbReference type="PANTHER" id="PTHR21064">
    <property type="entry name" value="AMINOGLYCOSIDE PHOSPHOTRANSFERASE DOMAIN-CONTAINING PROTEIN-RELATED"/>
    <property type="match status" value="1"/>
</dbReference>